<name>A0A8X7CGY3_9ARAC</name>
<evidence type="ECO:0000313" key="1">
    <source>
        <dbReference type="EMBL" id="GFY72184.1"/>
    </source>
</evidence>
<evidence type="ECO:0000313" key="2">
    <source>
        <dbReference type="Proteomes" id="UP000886998"/>
    </source>
</evidence>
<gene>
    <name evidence="1" type="ORF">TNIN_280971</name>
</gene>
<protein>
    <submittedName>
        <fullName evidence="1">Uncharacterized protein</fullName>
    </submittedName>
</protein>
<sequence>MWNLSVKLSFPPNSHKNSFTADHLPLGSGKSEEQKSFFFSFCLSLLIHIFQSRTLLPRTCVLCMVSSSNRLFISSGRRISRRAPPNGTFGFRRAVIGKELV</sequence>
<dbReference type="EMBL" id="BMAV01019267">
    <property type="protein sequence ID" value="GFY72184.1"/>
    <property type="molecule type" value="Genomic_DNA"/>
</dbReference>
<keyword evidence="2" id="KW-1185">Reference proteome</keyword>
<dbReference type="Proteomes" id="UP000886998">
    <property type="component" value="Unassembled WGS sequence"/>
</dbReference>
<dbReference type="AlphaFoldDB" id="A0A8X7CGY3"/>
<organism evidence="1 2">
    <name type="scientific">Trichonephila inaurata madagascariensis</name>
    <dbReference type="NCBI Taxonomy" id="2747483"/>
    <lineage>
        <taxon>Eukaryota</taxon>
        <taxon>Metazoa</taxon>
        <taxon>Ecdysozoa</taxon>
        <taxon>Arthropoda</taxon>
        <taxon>Chelicerata</taxon>
        <taxon>Arachnida</taxon>
        <taxon>Araneae</taxon>
        <taxon>Araneomorphae</taxon>
        <taxon>Entelegynae</taxon>
        <taxon>Araneoidea</taxon>
        <taxon>Nephilidae</taxon>
        <taxon>Trichonephila</taxon>
        <taxon>Trichonephila inaurata</taxon>
    </lineage>
</organism>
<accession>A0A8X7CGY3</accession>
<proteinExistence type="predicted"/>
<reference evidence="1" key="1">
    <citation type="submission" date="2020-08" db="EMBL/GenBank/DDBJ databases">
        <title>Multicomponent nature underlies the extraordinary mechanical properties of spider dragline silk.</title>
        <authorList>
            <person name="Kono N."/>
            <person name="Nakamura H."/>
            <person name="Mori M."/>
            <person name="Yoshida Y."/>
            <person name="Ohtoshi R."/>
            <person name="Malay A.D."/>
            <person name="Moran D.A.P."/>
            <person name="Tomita M."/>
            <person name="Numata K."/>
            <person name="Arakawa K."/>
        </authorList>
    </citation>
    <scope>NUCLEOTIDE SEQUENCE</scope>
</reference>
<comment type="caution">
    <text evidence="1">The sequence shown here is derived from an EMBL/GenBank/DDBJ whole genome shotgun (WGS) entry which is preliminary data.</text>
</comment>